<gene>
    <name evidence="3" type="ORF">ACJIZ3_010993</name>
</gene>
<evidence type="ECO:0000256" key="1">
    <source>
        <dbReference type="SAM" id="MobiDB-lite"/>
    </source>
</evidence>
<dbReference type="Proteomes" id="UP001634393">
    <property type="component" value="Unassembled WGS sequence"/>
</dbReference>
<dbReference type="InterPro" id="IPR040850">
    <property type="entry name" value="Knl1_RWD_C"/>
</dbReference>
<protein>
    <recommendedName>
        <fullName evidence="2">Knl1 C-terminal RWD domain-containing protein</fullName>
    </recommendedName>
</protein>
<proteinExistence type="predicted"/>
<dbReference type="Pfam" id="PF18210">
    <property type="entry name" value="Knl1_RWD_C"/>
    <property type="match status" value="1"/>
</dbReference>
<feature type="region of interest" description="Disordered" evidence="1">
    <location>
        <begin position="559"/>
        <end position="595"/>
    </location>
</feature>
<feature type="compositionally biased region" description="Low complexity" evidence="1">
    <location>
        <begin position="98"/>
        <end position="113"/>
    </location>
</feature>
<accession>A0ABD3UHV2</accession>
<reference evidence="3 4" key="1">
    <citation type="submission" date="2024-12" db="EMBL/GenBank/DDBJ databases">
        <title>The unique morphological basis and parallel evolutionary history of personate flowers in Penstemon.</title>
        <authorList>
            <person name="Depatie T.H."/>
            <person name="Wessinger C.A."/>
        </authorList>
    </citation>
    <scope>NUCLEOTIDE SEQUENCE [LARGE SCALE GENOMIC DNA]</scope>
    <source>
        <strain evidence="3">WTNN_2</strain>
        <tissue evidence="3">Leaf</tissue>
    </source>
</reference>
<dbReference type="EMBL" id="JBJXBP010000001">
    <property type="protein sequence ID" value="KAL3849111.1"/>
    <property type="molecule type" value="Genomic_DNA"/>
</dbReference>
<comment type="caution">
    <text evidence="3">The sequence shown here is derived from an EMBL/GenBank/DDBJ whole genome shotgun (WGS) entry which is preliminary data.</text>
</comment>
<evidence type="ECO:0000313" key="3">
    <source>
        <dbReference type="EMBL" id="KAL3849111.1"/>
    </source>
</evidence>
<feature type="compositionally biased region" description="Polar residues" evidence="1">
    <location>
        <begin position="185"/>
        <end position="195"/>
    </location>
</feature>
<feature type="region of interest" description="Disordered" evidence="1">
    <location>
        <begin position="179"/>
        <end position="225"/>
    </location>
</feature>
<dbReference type="PANTHER" id="PTHR35707:SF1">
    <property type="entry name" value="SPC7 KINETOCHORE PROTEIN DOMAIN-CONTAINING PROTEIN"/>
    <property type="match status" value="1"/>
</dbReference>
<feature type="compositionally biased region" description="Polar residues" evidence="1">
    <location>
        <begin position="763"/>
        <end position="774"/>
    </location>
</feature>
<keyword evidence="4" id="KW-1185">Reference proteome</keyword>
<feature type="region of interest" description="Disordered" evidence="1">
    <location>
        <begin position="736"/>
        <end position="774"/>
    </location>
</feature>
<evidence type="ECO:0000313" key="4">
    <source>
        <dbReference type="Proteomes" id="UP001634393"/>
    </source>
</evidence>
<feature type="compositionally biased region" description="Polar residues" evidence="1">
    <location>
        <begin position="11"/>
        <end position="28"/>
    </location>
</feature>
<name>A0ABD3UHV2_9LAMI</name>
<feature type="domain" description="Knl1 C-terminal RWD" evidence="2">
    <location>
        <begin position="1031"/>
        <end position="1180"/>
    </location>
</feature>
<sequence>MNSKEELNADGPQNNTATENSDGGTTMAMQKKRARRVSFAENTSIRFFEVDDDSKESPSTDTAKFGDHSVNQSELKDFEGEDDEDDEDVMEMRRSFLRPIGSPSPGSSSIRSDSSIDEDNFYGPVSADFIRPGRLSDSDAFVDNDDVTMDSTAFSMHYNSLARSESGVDLKTPTTGKLFFEEKTPTNGNTGSPMSFTLGKKPIPKSSMPVTKVSGSHDSNDMSLVGDKPNKYDFEKLPPGLDAILAEGRNLLSDSVSDDIIASKSPQRIQSEILASTDHGDNLVNGLVSADIGELAEENERLQTFLKDLSAQKFSSSKFPATSTTAHYRPNTSPYQLINNESKTPLVAATSSPVKGHKIIPLIASPSKLLDTPLLVQPGSYLRNESIDHHAGDTSIQKSISKLESLGKSPFSSAFSAKVDSSTIKLLDFSKSPNLNNFLEGNRHVSKINLMQDSVTEERNARVHHSKEKIYALGMHGNGSETPKRVSGDGRFEESLGHLMSQKLRNLSTDQSEYRGAAASPPKVTWTANNMKHSFLTSNRSSEDALMTETDSLLAEIESGEGGQDSVTPTTFVSSPRRILGKGSISPGSQSSKHKDLLHQNQFRQLSEFDEGRGSTPERNLLNANLSTATANKNAVSVEMKGELSSSIVEVSRLKNLIETKPTDGIREVDKDSEMEVVGIMDNFVTPDNEKTMQVMLPKIRDVSNQINQNFSRVEDFLPGGESNVVTPSVCENLDEPRLQSYQNPVELPAASPSRKERDNEHVSSTPSLKSIQLSGKLEKNSANKRSVELLLRDTQHKAEMTVMQRSLKLQKIGICDPETLLYPNGGSKGTTVTGHERKCWTDIYIKLSEDMKQLISLSADKLNFKMIDVMEDLLVYRKRLQMYEMLRSAAQVCSIRCLLSDLSARKHKDFMINTTALHDLQHDIIAETNPLLYQIVFEKAKLQLKHVKQERLLVLFDLSLFLTRPIYFVTCIVTFCMQKRLQLLSSKIQEARRLKTNISSQTLKARTSNVLVDAVSDRSLSDNFQKDHEAKEALDRKIFDLKKTFHVRCGTKSEPNCEDTIALVNEHLMKRAQRRFIRLDMQMWVVHSVGSANGQHNIVLNYLDLILQSIKVIIGPTSSATTSFKLNEANIIKSFPNLDACTAFAFVFNVVTTQKYVGAKILVQETQVTSSLLGSLLDVVEEVQSARMEFQNLTQSNFFSPSVEQLDLMLCFFNFNTGRKVILTLDMSCLKRGIYPSDAIPLQLASPVDRQKCSLSEPIIGEIRDAIKGVRTGYRRIFRLCSCVSQVIQTLKT</sequence>
<organism evidence="3 4">
    <name type="scientific">Penstemon smallii</name>
    <dbReference type="NCBI Taxonomy" id="265156"/>
    <lineage>
        <taxon>Eukaryota</taxon>
        <taxon>Viridiplantae</taxon>
        <taxon>Streptophyta</taxon>
        <taxon>Embryophyta</taxon>
        <taxon>Tracheophyta</taxon>
        <taxon>Spermatophyta</taxon>
        <taxon>Magnoliopsida</taxon>
        <taxon>eudicotyledons</taxon>
        <taxon>Gunneridae</taxon>
        <taxon>Pentapetalae</taxon>
        <taxon>asterids</taxon>
        <taxon>lamiids</taxon>
        <taxon>Lamiales</taxon>
        <taxon>Plantaginaceae</taxon>
        <taxon>Cheloneae</taxon>
        <taxon>Penstemon</taxon>
    </lineage>
</organism>
<dbReference type="PANTHER" id="PTHR35707">
    <property type="entry name" value="OS06G0608100 PROTEIN"/>
    <property type="match status" value="1"/>
</dbReference>
<feature type="compositionally biased region" description="Polar residues" evidence="1">
    <location>
        <begin position="565"/>
        <end position="574"/>
    </location>
</feature>
<feature type="region of interest" description="Disordered" evidence="1">
    <location>
        <begin position="1"/>
        <end position="117"/>
    </location>
</feature>
<evidence type="ECO:0000259" key="2">
    <source>
        <dbReference type="Pfam" id="PF18210"/>
    </source>
</evidence>
<feature type="compositionally biased region" description="Acidic residues" evidence="1">
    <location>
        <begin position="79"/>
        <end position="89"/>
    </location>
</feature>